<dbReference type="InterPro" id="IPR011335">
    <property type="entry name" value="Restrct_endonuc-II-like"/>
</dbReference>
<feature type="domain" description="PD-(D/E)XK endonuclease-like" evidence="1">
    <location>
        <begin position="507"/>
        <end position="735"/>
    </location>
</feature>
<sequence>MSNNLYIFSSNRARKQFFLENFDNSFLPDSKTLGEFFETILRVDGKIKIPDILRRIYLYESIKECNTHSLGEFASNFSKFLSNSDFFLKFYDELCAECVSIEYLEQFDIYAFYEDHLKILKDIFRIYHKKLTENNLYDKYFVEDYKINVELLSNYDELQVFISGFLSKFECKIFYELSEIKPIILKIKINKFSKTYYERLFGMDIDCGLVEFLVRDSKVSIKAKKNIQLHKQPLIMEFSNKVSLVGAIFAQIDSWLESGVAPEDICVILPNEEFVAYLKLFDTARNFNYAMGIKLKDTRIFKQLKLKTDEICDVESFLRFISEFNDNKDLFVIKKIQESWEYFKPMIPYFAQLDKEIVLSFLKYIEEYTIDDVGGGRIKVIGILESRDINFSHVIMPEFIEGVVPSFSNKDIFLNTTIKKEASLPTKLDRENLQKSYYLNILQNSKEVIIYTINNDDTKPSRFLLDKDVFCGKIHNASKEYDDYFVKNNFYKYSDSEIVDVLNIKAISPTSLKIFLDCKRQYYYKYILGLKDKEVREHVSNAIHNALHIGFVNFLKHGNFNLLSQEVFRLIDEYGENELDKFNVSLAKKYVKDLLLNEEERYKSGYMPKFLEKEFTIDIGKITLKGRIDRIDVRGDEILVLDYKYKKNNIKSSHDFQMLFYKLAAQRFFPNKNIKVGIYDVYNAKIEYYDESKLEKEEQELLKILNDIEEIKELSFTLTDKRQVCEYCSFKYICNRY</sequence>
<dbReference type="InterPro" id="IPR027417">
    <property type="entry name" value="P-loop_NTPase"/>
</dbReference>
<dbReference type="Proteomes" id="UP001210261">
    <property type="component" value="Unassembled WGS sequence"/>
</dbReference>
<organism evidence="2 3">
    <name type="scientific">Helicobacter ibis</name>
    <dbReference type="NCBI Taxonomy" id="2962633"/>
    <lineage>
        <taxon>Bacteria</taxon>
        <taxon>Pseudomonadati</taxon>
        <taxon>Campylobacterota</taxon>
        <taxon>Epsilonproteobacteria</taxon>
        <taxon>Campylobacterales</taxon>
        <taxon>Helicobacteraceae</taxon>
        <taxon>Helicobacter</taxon>
    </lineage>
</organism>
<name>A0ABT4VER9_9HELI</name>
<proteinExistence type="predicted"/>
<reference evidence="2 3" key="1">
    <citation type="submission" date="2023-01" db="EMBL/GenBank/DDBJ databases">
        <title>Description of Helicobacter ibis sp. nov. isolated from faecal droppings of black-faced ibis (Theristicus melanopis).</title>
        <authorList>
            <person name="Lopez-Cantillo M."/>
            <person name="Vidal-Veuthey B."/>
            <person name="Mella A."/>
            <person name="De La Haba R."/>
            <person name="Collado L."/>
        </authorList>
    </citation>
    <scope>NUCLEOTIDE SEQUENCE [LARGE SCALE GENOMIC DNA]</scope>
    <source>
        <strain evidence="2 3">A82</strain>
    </source>
</reference>
<evidence type="ECO:0000313" key="3">
    <source>
        <dbReference type="Proteomes" id="UP001210261"/>
    </source>
</evidence>
<dbReference type="InterPro" id="IPR038726">
    <property type="entry name" value="PDDEXK_AddAB-type"/>
</dbReference>
<dbReference type="EMBL" id="JAQHXR010000001">
    <property type="protein sequence ID" value="MDA3968673.1"/>
    <property type="molecule type" value="Genomic_DNA"/>
</dbReference>
<dbReference type="RefSeq" id="WP_271020949.1">
    <property type="nucleotide sequence ID" value="NZ_JAQHXR010000001.1"/>
</dbReference>
<dbReference type="SUPFAM" id="SSF52980">
    <property type="entry name" value="Restriction endonuclease-like"/>
    <property type="match status" value="1"/>
</dbReference>
<comment type="caution">
    <text evidence="2">The sequence shown here is derived from an EMBL/GenBank/DDBJ whole genome shotgun (WGS) entry which is preliminary data.</text>
</comment>
<dbReference type="Gene3D" id="3.90.320.10">
    <property type="match status" value="1"/>
</dbReference>
<dbReference type="SUPFAM" id="SSF52540">
    <property type="entry name" value="P-loop containing nucleoside triphosphate hydrolases"/>
    <property type="match status" value="1"/>
</dbReference>
<accession>A0ABT4VER9</accession>
<dbReference type="Pfam" id="PF12705">
    <property type="entry name" value="PDDEXK_1"/>
    <property type="match status" value="1"/>
</dbReference>
<keyword evidence="3" id="KW-1185">Reference proteome</keyword>
<gene>
    <name evidence="2" type="ORF">PF021_03175</name>
</gene>
<evidence type="ECO:0000259" key="1">
    <source>
        <dbReference type="Pfam" id="PF12705"/>
    </source>
</evidence>
<protein>
    <submittedName>
        <fullName evidence="2">PD-(D/E)XK nuclease family protein</fullName>
    </submittedName>
</protein>
<dbReference type="InterPro" id="IPR011604">
    <property type="entry name" value="PDDEXK-like_dom_sf"/>
</dbReference>
<evidence type="ECO:0000313" key="2">
    <source>
        <dbReference type="EMBL" id="MDA3968673.1"/>
    </source>
</evidence>